<evidence type="ECO:0000256" key="1">
    <source>
        <dbReference type="ARBA" id="ARBA00022448"/>
    </source>
</evidence>
<evidence type="ECO:0000256" key="4">
    <source>
        <dbReference type="ARBA" id="ARBA00022982"/>
    </source>
</evidence>
<evidence type="ECO:0000256" key="2">
    <source>
        <dbReference type="ARBA" id="ARBA00022617"/>
    </source>
</evidence>
<feature type="signal peptide" evidence="6">
    <location>
        <begin position="1"/>
        <end position="21"/>
    </location>
</feature>
<dbReference type="InterPro" id="IPR015984">
    <property type="entry name" value="Cyt_c_prime_subgr"/>
</dbReference>
<evidence type="ECO:0000313" key="8">
    <source>
        <dbReference type="Proteomes" id="UP000634455"/>
    </source>
</evidence>
<feature type="chain" id="PRO_5047478874" evidence="6">
    <location>
        <begin position="22"/>
        <end position="144"/>
    </location>
</feature>
<keyword evidence="2" id="KW-0349">Heme</keyword>
<accession>A0ABQ3CXW1</accession>
<dbReference type="PIRSF" id="PIRSF000027">
    <property type="entry name" value="Cytc_c_prime"/>
    <property type="match status" value="1"/>
</dbReference>
<evidence type="ECO:0000313" key="7">
    <source>
        <dbReference type="EMBL" id="GHA49008.1"/>
    </source>
</evidence>
<dbReference type="InterPro" id="IPR002321">
    <property type="entry name" value="Cyt_c_II"/>
</dbReference>
<name>A0ABQ3CXW1_9RHOB</name>
<protein>
    <submittedName>
        <fullName evidence="7">Cytochrome c</fullName>
    </submittedName>
</protein>
<keyword evidence="6" id="KW-0732">Signal</keyword>
<keyword evidence="1" id="KW-0813">Transport</keyword>
<dbReference type="InterPro" id="IPR010980">
    <property type="entry name" value="Cyt_c/b562"/>
</dbReference>
<dbReference type="PROSITE" id="PS51009">
    <property type="entry name" value="CYTCII"/>
    <property type="match status" value="1"/>
</dbReference>
<dbReference type="InterPro" id="IPR012127">
    <property type="entry name" value="Cyt_c_prime"/>
</dbReference>
<reference evidence="8" key="1">
    <citation type="journal article" date="2019" name="Int. J. Syst. Evol. Microbiol.">
        <title>The Global Catalogue of Microorganisms (GCM) 10K type strain sequencing project: providing services to taxonomists for standard genome sequencing and annotation.</title>
        <authorList>
            <consortium name="The Broad Institute Genomics Platform"/>
            <consortium name="The Broad Institute Genome Sequencing Center for Infectious Disease"/>
            <person name="Wu L."/>
            <person name="Ma J."/>
        </authorList>
    </citation>
    <scope>NUCLEOTIDE SEQUENCE [LARGE SCALE GENOMIC DNA]</scope>
    <source>
        <strain evidence="8">KCTC 32465</strain>
    </source>
</reference>
<organism evidence="7 8">
    <name type="scientific">Paramylibacter ulvae</name>
    <dbReference type="NCBI Taxonomy" id="1651968"/>
    <lineage>
        <taxon>Bacteria</taxon>
        <taxon>Pseudomonadati</taxon>
        <taxon>Pseudomonadota</taxon>
        <taxon>Alphaproteobacteria</taxon>
        <taxon>Rhodobacterales</taxon>
        <taxon>Paracoccaceae</taxon>
        <taxon>Paramylibacter</taxon>
    </lineage>
</organism>
<keyword evidence="4" id="KW-0249">Electron transport</keyword>
<dbReference type="PRINTS" id="PR00608">
    <property type="entry name" value="CYTCHROMECII"/>
</dbReference>
<dbReference type="Pfam" id="PF01322">
    <property type="entry name" value="Cytochrom_C_2"/>
    <property type="match status" value="1"/>
</dbReference>
<evidence type="ECO:0000256" key="3">
    <source>
        <dbReference type="ARBA" id="ARBA00022723"/>
    </source>
</evidence>
<dbReference type="EMBL" id="BMZF01000002">
    <property type="protein sequence ID" value="GHA49008.1"/>
    <property type="molecule type" value="Genomic_DNA"/>
</dbReference>
<dbReference type="Gene3D" id="1.20.120.10">
    <property type="entry name" value="Cytochrome c/b562"/>
    <property type="match status" value="1"/>
</dbReference>
<keyword evidence="5" id="KW-0408">Iron</keyword>
<evidence type="ECO:0000256" key="5">
    <source>
        <dbReference type="ARBA" id="ARBA00023004"/>
    </source>
</evidence>
<gene>
    <name evidence="7" type="ORF">GCM10008927_12700</name>
</gene>
<keyword evidence="8" id="KW-1185">Reference proteome</keyword>
<keyword evidence="3" id="KW-0479">Metal-binding</keyword>
<dbReference type="SUPFAM" id="SSF47175">
    <property type="entry name" value="Cytochromes"/>
    <property type="match status" value="1"/>
</dbReference>
<proteinExistence type="predicted"/>
<evidence type="ECO:0000256" key="6">
    <source>
        <dbReference type="SAM" id="SignalP"/>
    </source>
</evidence>
<dbReference type="RefSeq" id="WP_189639750.1">
    <property type="nucleotide sequence ID" value="NZ_BMZF01000002.1"/>
</dbReference>
<comment type="caution">
    <text evidence="7">The sequence shown here is derived from an EMBL/GenBank/DDBJ whole genome shotgun (WGS) entry which is preliminary data.</text>
</comment>
<sequence>MKPIYAFFAVFALGASAFAHGNATGAVLERMEGMKSIQAAMKVLGKQANSNDTFDRDLVSAAANDIAVHAHNIPALFAEKDMSMPTEAKAEIWDDMDAFNTLAHDLESAAMAAATVQNGDDLKSAMAAIGASCKACHSQYRIKN</sequence>
<dbReference type="Proteomes" id="UP000634455">
    <property type="component" value="Unassembled WGS sequence"/>
</dbReference>